<sequence>MKIQTGLIHPSFSTLRSEIGIDRLLASFSSSGNHSHRPHLSLRKLSIVLQKCFSPQQNPLDTLTMATEYIPDFFLRLCDFLQDLIDKPDPSLLPRLRLELDRARPFLIHLFDKRPRNPKEAEQIRKGQFVYQGTLHSHTPDFTQEALYLSEQLDLSENQCAILLQHGMSRKARYGRPNADSAVIIYYQERLALLRFLKLIFQATDSEDVISSGLGSHATWISKIFQEIEQSKNQIIKLKNQLTSSASTTNNLGSQSINNGTGNFNFGSTSANPLKASEKSNEVVVKFSDEIVQKMLEQHQSERRELGQIVYLIGFSRLLNKDQILTLVDHLAGMNSQDPLICHFLMTFLAAMDGECNSPTEAEMNYLNALWNDISFMQTMTERLAKKRWLVKQVKAVALLQWCLFLGSAYQYVKLSSRQDPRLEHETQIWEDIIDQMIMSAIHNGAFPFIVSDLLAFKRKDLLEESPTQILGPRNEDALRVATADDLLGIEESFRSEVVSQIDHLMITFVTSLQSVLRRLRNQEEDVQVSMRYHSMTQTSNTDMSDSAPSPHHDIEALFEVIAAIHRNTPDSALVYWGVDENQENEEDPTLTSGRSTKLTGFVRWASECRQLGMVQSFYEMLASLATGPRCSDLAYSFLLSGSSDDGASGMNTAMSRISDAMGRINLLTCSWSSIFGQFQYYIHAFQALSMQKNSAPENKQLFPPEVSILKKYAKVIRQIVRYSSIAQATLYDHQKYRPIQTLFALAACPVPLDLKAELLLAIAAFASPGNKISADIARKCWLTLEHSQILSTNSWDIPASFGATGALSLTNGELIRTGILAELEEVEASSQVYPGSTAFIRLLVCLIHPPARRSPVKKGEELELQSIPENLGVPSRSPGIEPYLRFVVDEVFRKVGSRDFLHQEERYQVFEVCLAFIERCLTSYEIGSFLATSMLSNANSGSEVHSRAVLAVVTHPGFEIMLRILNNTELTRQVFETLLNGPRFVENEPHKSDITCRCVLRALRIVHRVIELQQPFLDGVLPHVLQHAASIIPHDRAIWARSAQSLDQHIFHSSRMVISIAVLVGCVEDDEVAYLAVKLLNHIAESTFFSAADHFHGQYPGRMNRLLGLLDSSEESLLILGNFMGRLEAAASNFRDVGDDDFVVDTSGELEERDMSRIPPAIRSAILDLLLQNTQPHRAAPNVAHYLLGFDARASKDTMALADPRSPDARLSCFHAVLNLLRMGQTSRNLEESEVEFSLLERDPILAEKAYRIIRQLCLHEYSCKPVSRYLRNTEHYFITQANALPLSIPASHGVAGGRLIMSSGKAIETTCNEIVATLHSTSWVLETISLELNILTQQKQRERATDLMLILFESASSPNQTRSILDQGGSPDQSLPRMQELFLYLDFAWKNNTTIEPRPLNFFATLNFDQCCVIDGTGCQLFDLGAILSMLGATRQEIQRRGLLNAAAQQAEMQAEIRFVIESIVVENQRRQIASAQYHMLRSWSILLRLTLSRAFHLIPAENRHIFLLDLLGSVLSKLVEGQVDTDSAELLSEIVVALMIKLRNEGTQLGSLATGEAAQAFPFDRMIPILKTIVQSIVLSNTSNIIRGNLYASLLGFLQHVYSTSNAGSAASQSFSPQDIIKLTEAPVPSSDATSTVVSHWNHSRSTLEANTVSMISTAFDRLLPVISKDAIMGSEVWKSVAFTALDSLLMLSDRSRSGSKLMTVLWRNGFMKNFVDFVKDAEGDLLAVLEPDPESLNALYVYETHMAFLIRVASSQAGAEKLIDAKLVVRLGQCNYLGSSPQSLSPNQGKRLVISITTSQRVNPILCHVEFDMFIPSASERYHQLLLPALQLVACVLISLGSESGLATREVSPKSPAIRVGSVNQTDVTCQPKGFKFYRCATRDDHDMYSFGGHADVQHWNSRVTLDYQHFTNSFTCRWRPGNYCLIPPISCQASSTDFGAIHTGILAVANIQLNLNGKMWHDSYRVINIFQFFLHQIDSRTNVSRPCCNLFQASNAPFTLFQEQIRDLGLSLESGILTYLRVSSQRRGQSKLCHNIPIIELVAKTGTSKLTCLYKPSLQWELRTGSHFWYHPKFSPRFYQLTRVHSVKKLQRYIQFFCLDCPPASTHSFEAEREDDDFNTHDSDRKLRAKQKVTEAQAKSYTRSVAILGNVYFLSPFNPLFAHQAFFSQRLFNLSRMLILIFKIHLSRHDRYDVMPFLEERVLLFSPNGRRRSSCKSSFDLPSGKRSANKEGGNLFGTLSHNSINGSLTGNRRMPRIYPTILGQITQYRFGAFSSSFPLETRDTTKRAKVHSFDSFAFSTGCWRVYQRGNQDEKELHGDFDQVDIKLIVYLLIIPSPPSLSLYFSPAVVSCHFSYIYISLN</sequence>
<dbReference type="InterPro" id="IPR021827">
    <property type="entry name" value="Nup186/Nup192/Nup205"/>
</dbReference>
<evidence type="ECO:0000256" key="1">
    <source>
        <dbReference type="ARBA" id="ARBA00004123"/>
    </source>
</evidence>
<dbReference type="OrthoDB" id="2019644at2759"/>
<dbReference type="PANTHER" id="PTHR31344:SF0">
    <property type="entry name" value="NUCLEAR PORE COMPLEX PROTEIN NUP205"/>
    <property type="match status" value="1"/>
</dbReference>
<keyword evidence="6" id="KW-1185">Reference proteome</keyword>
<dbReference type="Proteomes" id="UP000037035">
    <property type="component" value="Unassembled WGS sequence"/>
</dbReference>
<comment type="similarity">
    <text evidence="2">Belongs to the NUP186/NUP192/NUP205 family.</text>
</comment>
<dbReference type="GO" id="GO:0006999">
    <property type="term" value="P:nuclear pore organization"/>
    <property type="evidence" value="ECO:0007669"/>
    <property type="project" value="TreeGrafter"/>
</dbReference>
<organism evidence="5 6">
    <name type="scientific">Puccinia sorghi</name>
    <dbReference type="NCBI Taxonomy" id="27349"/>
    <lineage>
        <taxon>Eukaryota</taxon>
        <taxon>Fungi</taxon>
        <taxon>Dikarya</taxon>
        <taxon>Basidiomycota</taxon>
        <taxon>Pucciniomycotina</taxon>
        <taxon>Pucciniomycetes</taxon>
        <taxon>Pucciniales</taxon>
        <taxon>Pucciniaceae</taxon>
        <taxon>Puccinia</taxon>
    </lineage>
</organism>
<evidence type="ECO:0000313" key="5">
    <source>
        <dbReference type="EMBL" id="KNZ53245.1"/>
    </source>
</evidence>
<dbReference type="GO" id="GO:0017056">
    <property type="term" value="F:structural constituent of nuclear pore"/>
    <property type="evidence" value="ECO:0007669"/>
    <property type="project" value="TreeGrafter"/>
</dbReference>
<evidence type="ECO:0000256" key="2">
    <source>
        <dbReference type="ARBA" id="ARBA00005892"/>
    </source>
</evidence>
<accession>A0A0L6UZC7</accession>
<keyword evidence="3" id="KW-0813">Transport</keyword>
<gene>
    <name evidence="5" type="ORF">VP01_32g26</name>
</gene>
<evidence type="ECO:0000313" key="6">
    <source>
        <dbReference type="Proteomes" id="UP000037035"/>
    </source>
</evidence>
<comment type="subcellular location">
    <subcellularLocation>
        <location evidence="1">Nucleus</location>
    </subcellularLocation>
</comment>
<evidence type="ECO:0000256" key="4">
    <source>
        <dbReference type="ARBA" id="ARBA00023242"/>
    </source>
</evidence>
<dbReference type="GO" id="GO:0044611">
    <property type="term" value="C:nuclear pore inner ring"/>
    <property type="evidence" value="ECO:0007669"/>
    <property type="project" value="TreeGrafter"/>
</dbReference>
<dbReference type="Pfam" id="PF11894">
    <property type="entry name" value="Nup192"/>
    <property type="match status" value="1"/>
</dbReference>
<reference evidence="5 6" key="1">
    <citation type="submission" date="2015-08" db="EMBL/GenBank/DDBJ databases">
        <title>Next Generation Sequencing and Analysis of the Genome of Puccinia sorghi L Schw, the Causal Agent of Maize Common Rust.</title>
        <authorList>
            <person name="Rochi L."/>
            <person name="Burguener G."/>
            <person name="Darino M."/>
            <person name="Turjanski A."/>
            <person name="Kreff E."/>
            <person name="Dieguez M.J."/>
            <person name="Sacco F."/>
        </authorList>
    </citation>
    <scope>NUCLEOTIDE SEQUENCE [LARGE SCALE GENOMIC DNA]</scope>
    <source>
        <strain evidence="5 6">RO10H11247</strain>
    </source>
</reference>
<dbReference type="VEuPathDB" id="FungiDB:VP01_32g26"/>
<dbReference type="EMBL" id="LAVV01008280">
    <property type="protein sequence ID" value="KNZ53245.1"/>
    <property type="molecule type" value="Genomic_DNA"/>
</dbReference>
<dbReference type="STRING" id="27349.A0A0L6UZC7"/>
<evidence type="ECO:0000256" key="3">
    <source>
        <dbReference type="ARBA" id="ARBA00022448"/>
    </source>
</evidence>
<keyword evidence="4" id="KW-0539">Nucleus</keyword>
<dbReference type="PANTHER" id="PTHR31344">
    <property type="entry name" value="NUCLEAR PORE COMPLEX PROTEIN NUP205"/>
    <property type="match status" value="1"/>
</dbReference>
<name>A0A0L6UZC7_9BASI</name>
<comment type="caution">
    <text evidence="5">The sequence shown here is derived from an EMBL/GenBank/DDBJ whole genome shotgun (WGS) entry which is preliminary data.</text>
</comment>
<protein>
    <submittedName>
        <fullName evidence="5">Uncharacterized protein</fullName>
    </submittedName>
</protein>
<proteinExistence type="inferred from homology"/>